<evidence type="ECO:0000313" key="2">
    <source>
        <dbReference type="EMBL" id="CAF0762533.1"/>
    </source>
</evidence>
<feature type="region of interest" description="Disordered" evidence="1">
    <location>
        <begin position="41"/>
        <end position="96"/>
    </location>
</feature>
<accession>A0A813Q666</accession>
<dbReference type="OrthoDB" id="10048709at2759"/>
<sequence>MFLYFSYFTALLNETFVLDLKIQQSYTQYFEQTIMSSSAMDQHKISTPGKTSELVEAAIEQSPSRPPAAGGATSSQNETAPSETLVTASMTDRPQN</sequence>
<dbReference type="EMBL" id="CAJNOI010000012">
    <property type="protein sequence ID" value="CAF0798076.1"/>
    <property type="molecule type" value="Genomic_DNA"/>
</dbReference>
<dbReference type="AlphaFoldDB" id="A0A813Q666"/>
<reference evidence="2" key="1">
    <citation type="submission" date="2021-02" db="EMBL/GenBank/DDBJ databases">
        <authorList>
            <person name="Nowell W R."/>
        </authorList>
    </citation>
    <scope>NUCLEOTIDE SEQUENCE</scope>
</reference>
<feature type="compositionally biased region" description="Polar residues" evidence="1">
    <location>
        <begin position="72"/>
        <end position="96"/>
    </location>
</feature>
<comment type="caution">
    <text evidence="2">The sequence shown here is derived from an EMBL/GenBank/DDBJ whole genome shotgun (WGS) entry which is preliminary data.</text>
</comment>
<dbReference type="Proteomes" id="UP000663832">
    <property type="component" value="Unassembled WGS sequence"/>
</dbReference>
<name>A0A813Q666_9BILA</name>
<gene>
    <name evidence="3" type="ORF">BJG266_LOCUS5047</name>
    <name evidence="2" type="ORF">QVE165_LOCUS2141</name>
</gene>
<evidence type="ECO:0000256" key="1">
    <source>
        <dbReference type="SAM" id="MobiDB-lite"/>
    </source>
</evidence>
<keyword evidence="4" id="KW-1185">Reference proteome</keyword>
<protein>
    <submittedName>
        <fullName evidence="2">Uncharacterized protein</fullName>
    </submittedName>
</protein>
<proteinExistence type="predicted"/>
<organism evidence="2 4">
    <name type="scientific">Adineta steineri</name>
    <dbReference type="NCBI Taxonomy" id="433720"/>
    <lineage>
        <taxon>Eukaryota</taxon>
        <taxon>Metazoa</taxon>
        <taxon>Spiralia</taxon>
        <taxon>Gnathifera</taxon>
        <taxon>Rotifera</taxon>
        <taxon>Eurotatoria</taxon>
        <taxon>Bdelloidea</taxon>
        <taxon>Adinetida</taxon>
        <taxon>Adinetidae</taxon>
        <taxon>Adineta</taxon>
    </lineage>
</organism>
<evidence type="ECO:0000313" key="4">
    <source>
        <dbReference type="Proteomes" id="UP000663832"/>
    </source>
</evidence>
<dbReference type="EMBL" id="CAJNOM010000006">
    <property type="protein sequence ID" value="CAF0762533.1"/>
    <property type="molecule type" value="Genomic_DNA"/>
</dbReference>
<evidence type="ECO:0000313" key="3">
    <source>
        <dbReference type="EMBL" id="CAF0798076.1"/>
    </source>
</evidence>
<dbReference type="Proteomes" id="UP000663877">
    <property type="component" value="Unassembled WGS sequence"/>
</dbReference>